<feature type="compositionally biased region" description="Low complexity" evidence="1">
    <location>
        <begin position="285"/>
        <end position="313"/>
    </location>
</feature>
<evidence type="ECO:0000256" key="1">
    <source>
        <dbReference type="SAM" id="MobiDB-lite"/>
    </source>
</evidence>
<protein>
    <submittedName>
        <fullName evidence="3">Peptidoglycan-binding protein</fullName>
    </submittedName>
</protein>
<dbReference type="Proteomes" id="UP001599542">
    <property type="component" value="Unassembled WGS sequence"/>
</dbReference>
<sequence>MDGEAAPPPHGPAPRERGAAARLGRRLRGGAVKAVPLGAALALVGAVVLADRAVPSPMAADVPAGPLVVPVGRAELDESATVAVQLLRADGLRVTGRRAGVFTSVRVAPGARVAGGDVLATIDDRPVVAMSGDAPLYRDLGPGSRGPDVRRLEHFLAGLGLLTTVPDEAYDTATATAVRAFRSRYGLERGDSFPLAAVAWIGPAPAEVGRVPVRTGASAVPGEVLLELRGEPVEVRVADQKVGQLSPGEKVLVVGTAQVPYRPGTGRVVDPAAVRTLADALAATAPAGTATSPTAPEAPNASAAPSPSTAPGAQSDDALEGTGRIRPAAPVEVLTVPSGALVTDATGTVCVFPAPDAPPLVVHPLGGGTGPVNLPADTPLTRVLANPAEVLARPGCE</sequence>
<dbReference type="InterPro" id="IPR036365">
    <property type="entry name" value="PGBD-like_sf"/>
</dbReference>
<dbReference type="Pfam" id="PF01471">
    <property type="entry name" value="PG_binding_1"/>
    <property type="match status" value="1"/>
</dbReference>
<evidence type="ECO:0000313" key="3">
    <source>
        <dbReference type="EMBL" id="MFE1353517.1"/>
    </source>
</evidence>
<comment type="caution">
    <text evidence="3">The sequence shown here is derived from an EMBL/GenBank/DDBJ whole genome shotgun (WGS) entry which is preliminary data.</text>
</comment>
<gene>
    <name evidence="3" type="ORF">ACFW6T_16170</name>
</gene>
<reference evidence="3 4" key="1">
    <citation type="submission" date="2024-09" db="EMBL/GenBank/DDBJ databases">
        <title>The Natural Products Discovery Center: Release of the First 8490 Sequenced Strains for Exploring Actinobacteria Biosynthetic Diversity.</title>
        <authorList>
            <person name="Kalkreuter E."/>
            <person name="Kautsar S.A."/>
            <person name="Yang D."/>
            <person name="Bader C.D."/>
            <person name="Teijaro C.N."/>
            <person name="Fluegel L."/>
            <person name="Davis C.M."/>
            <person name="Simpson J.R."/>
            <person name="Lauterbach L."/>
            <person name="Steele A.D."/>
            <person name="Gui C."/>
            <person name="Meng S."/>
            <person name="Li G."/>
            <person name="Viehrig K."/>
            <person name="Ye F."/>
            <person name="Su P."/>
            <person name="Kiefer A.F."/>
            <person name="Nichols A."/>
            <person name="Cepeda A.J."/>
            <person name="Yan W."/>
            <person name="Fan B."/>
            <person name="Jiang Y."/>
            <person name="Adhikari A."/>
            <person name="Zheng C.-J."/>
            <person name="Schuster L."/>
            <person name="Cowan T.M."/>
            <person name="Smanski M.J."/>
            <person name="Chevrette M.G."/>
            <person name="De Carvalho L.P.S."/>
            <person name="Shen B."/>
        </authorList>
    </citation>
    <scope>NUCLEOTIDE SEQUENCE [LARGE SCALE GENOMIC DNA]</scope>
    <source>
        <strain evidence="3 4">NPDC058753</strain>
    </source>
</reference>
<feature type="region of interest" description="Disordered" evidence="1">
    <location>
        <begin position="285"/>
        <end position="320"/>
    </location>
</feature>
<accession>A0ABW6GLA0</accession>
<dbReference type="EMBL" id="JBHYPX010000029">
    <property type="protein sequence ID" value="MFE1353517.1"/>
    <property type="molecule type" value="Genomic_DNA"/>
</dbReference>
<organism evidence="3 4">
    <name type="scientific">Kitasatospora phosalacinea</name>
    <dbReference type="NCBI Taxonomy" id="2065"/>
    <lineage>
        <taxon>Bacteria</taxon>
        <taxon>Bacillati</taxon>
        <taxon>Actinomycetota</taxon>
        <taxon>Actinomycetes</taxon>
        <taxon>Kitasatosporales</taxon>
        <taxon>Streptomycetaceae</taxon>
        <taxon>Kitasatospora</taxon>
    </lineage>
</organism>
<name>A0ABW6GLA0_9ACTN</name>
<evidence type="ECO:0000313" key="4">
    <source>
        <dbReference type="Proteomes" id="UP001599542"/>
    </source>
</evidence>
<dbReference type="InterPro" id="IPR036366">
    <property type="entry name" value="PGBDSf"/>
</dbReference>
<dbReference type="SUPFAM" id="SSF47090">
    <property type="entry name" value="PGBD-like"/>
    <property type="match status" value="1"/>
</dbReference>
<dbReference type="RefSeq" id="WP_380327378.1">
    <property type="nucleotide sequence ID" value="NZ_JBHYPW010000039.1"/>
</dbReference>
<proteinExistence type="predicted"/>
<keyword evidence="4" id="KW-1185">Reference proteome</keyword>
<evidence type="ECO:0000259" key="2">
    <source>
        <dbReference type="Pfam" id="PF01471"/>
    </source>
</evidence>
<feature type="domain" description="Peptidoglycan binding-like" evidence="2">
    <location>
        <begin position="145"/>
        <end position="188"/>
    </location>
</feature>
<dbReference type="InterPro" id="IPR002477">
    <property type="entry name" value="Peptidoglycan-bd-like"/>
</dbReference>
<dbReference type="Gene3D" id="1.10.101.10">
    <property type="entry name" value="PGBD-like superfamily/PGBD"/>
    <property type="match status" value="1"/>
</dbReference>